<keyword evidence="5 6" id="KW-0472">Membrane</keyword>
<dbReference type="GO" id="GO:0022857">
    <property type="term" value="F:transmembrane transporter activity"/>
    <property type="evidence" value="ECO:0007669"/>
    <property type="project" value="InterPro"/>
</dbReference>
<evidence type="ECO:0000256" key="5">
    <source>
        <dbReference type="ARBA" id="ARBA00023136"/>
    </source>
</evidence>
<dbReference type="InterPro" id="IPR036259">
    <property type="entry name" value="MFS_trans_sf"/>
</dbReference>
<evidence type="ECO:0008006" key="9">
    <source>
        <dbReference type="Google" id="ProtNLM"/>
    </source>
</evidence>
<dbReference type="Proteomes" id="UP000000211">
    <property type="component" value="Chromosome"/>
</dbReference>
<keyword evidence="2" id="KW-1003">Cell membrane</keyword>
<evidence type="ECO:0000256" key="2">
    <source>
        <dbReference type="ARBA" id="ARBA00022475"/>
    </source>
</evidence>
<evidence type="ECO:0000313" key="7">
    <source>
        <dbReference type="EMBL" id="AFV75708.1"/>
    </source>
</evidence>
<keyword evidence="3 6" id="KW-0812">Transmembrane</keyword>
<dbReference type="AlphaFoldDB" id="K7QWB1"/>
<dbReference type="HOGENOM" id="CLU_831364_0_0_0"/>
<dbReference type="STRING" id="751945.Theos_0646"/>
<dbReference type="KEGG" id="tos:Theos_0646"/>
<name>K7QWB1_THEOS</name>
<organism evidence="7 8">
    <name type="scientific">Thermus oshimai JL-2</name>
    <dbReference type="NCBI Taxonomy" id="751945"/>
    <lineage>
        <taxon>Bacteria</taxon>
        <taxon>Thermotogati</taxon>
        <taxon>Deinococcota</taxon>
        <taxon>Deinococci</taxon>
        <taxon>Thermales</taxon>
        <taxon>Thermaceae</taxon>
        <taxon>Thermus</taxon>
    </lineage>
</organism>
<keyword evidence="8" id="KW-1185">Reference proteome</keyword>
<feature type="transmembrane region" description="Helical" evidence="6">
    <location>
        <begin position="275"/>
        <end position="298"/>
    </location>
</feature>
<evidence type="ECO:0000313" key="8">
    <source>
        <dbReference type="Proteomes" id="UP000000211"/>
    </source>
</evidence>
<feature type="transmembrane region" description="Helical" evidence="6">
    <location>
        <begin position="235"/>
        <end position="255"/>
    </location>
</feature>
<dbReference type="Gene3D" id="1.20.1250.20">
    <property type="entry name" value="MFS general substrate transporter like domains"/>
    <property type="match status" value="1"/>
</dbReference>
<reference evidence="7 8" key="1">
    <citation type="journal article" date="2013" name="Genome Announc.">
        <title>Whole Genome Sequencing of Thermus oshimai JL-2 and Thermus thermophilus JL-18, Incomplete Denitrifiers from the United States Great Basin.</title>
        <authorList>
            <person name="Murugapiran S.K."/>
            <person name="Huntemann M."/>
            <person name="Wei C.L."/>
            <person name="Han J."/>
            <person name="Detter J.C."/>
            <person name="Han C.S."/>
            <person name="Erkkila T.H."/>
            <person name="Teshima H."/>
            <person name="Chen A."/>
            <person name="Kyrpides N."/>
            <person name="Mavrommatis K."/>
            <person name="Markowitz V."/>
            <person name="Szeto E."/>
            <person name="Ivanova N."/>
            <person name="Pagani I."/>
            <person name="Lam J."/>
            <person name="McDonald A.I."/>
            <person name="Dodsworth J.A."/>
            <person name="Pati A."/>
            <person name="Goodwin L."/>
            <person name="Peters L."/>
            <person name="Pitluck S."/>
            <person name="Woyke T."/>
            <person name="Hedlund B.P."/>
        </authorList>
    </citation>
    <scope>NUCLEOTIDE SEQUENCE</scope>
    <source>
        <strain evidence="7 8">JL-2</strain>
    </source>
</reference>
<feature type="transmembrane region" description="Helical" evidence="6">
    <location>
        <begin position="92"/>
        <end position="113"/>
    </location>
</feature>
<dbReference type="PANTHER" id="PTHR23513">
    <property type="entry name" value="INTEGRAL MEMBRANE EFFLUX PROTEIN-RELATED"/>
    <property type="match status" value="1"/>
</dbReference>
<evidence type="ECO:0000256" key="6">
    <source>
        <dbReference type="SAM" id="Phobius"/>
    </source>
</evidence>
<comment type="subcellular location">
    <subcellularLocation>
        <location evidence="1">Cell membrane</location>
        <topology evidence="1">Multi-pass membrane protein</topology>
    </subcellularLocation>
</comment>
<dbReference type="SUPFAM" id="SSF103473">
    <property type="entry name" value="MFS general substrate transporter"/>
    <property type="match status" value="1"/>
</dbReference>
<evidence type="ECO:0000256" key="1">
    <source>
        <dbReference type="ARBA" id="ARBA00004651"/>
    </source>
</evidence>
<accession>K7QWB1</accession>
<feature type="transmembrane region" description="Helical" evidence="6">
    <location>
        <begin position="310"/>
        <end position="328"/>
    </location>
</feature>
<dbReference type="PANTHER" id="PTHR23513:SF6">
    <property type="entry name" value="MAJOR FACILITATOR SUPERFAMILY ASSOCIATED DOMAIN-CONTAINING PROTEIN"/>
    <property type="match status" value="1"/>
</dbReference>
<sequence length="356" mass="37891">MRALPKAYLPKALGDLGAALGFGALSLEIARTGEAFWVGAFGALGYLTLGPLLLLSPWLDRVGPRRGLLAFRLLRALLWLPLPLLPREAALLVLWAYPIMVATDLGVVAWDAYQVRFQRKRLQRETGLLYAAWNLGGLLGWPLGPLLLLLHPALPYLGAAGVLLLALFLLTSTLPQEAHSPGPVPRASLRAGLRALLAHPPLRPYLLLSLLFQLGHALATALLGLLILRSGAPEALFGLLLALEDLGYALGGLLAGRLPPGLARPLPLAAGGFLLPFPLLLPAFPLYGLGVGLLSARLRALRGERLPEEGLAAALAGLRALLYGAGVFGRLDPALPVWGALLAFLLLFLLGRPRKM</sequence>
<dbReference type="Pfam" id="PF07690">
    <property type="entry name" value="MFS_1"/>
    <property type="match status" value="1"/>
</dbReference>
<gene>
    <name evidence="7" type="ORF">Theos_0646</name>
</gene>
<feature type="transmembrane region" description="Helical" evidence="6">
    <location>
        <begin position="205"/>
        <end position="228"/>
    </location>
</feature>
<feature type="transmembrane region" description="Helical" evidence="6">
    <location>
        <begin position="36"/>
        <end position="55"/>
    </location>
</feature>
<dbReference type="EMBL" id="CP003249">
    <property type="protein sequence ID" value="AFV75708.1"/>
    <property type="molecule type" value="Genomic_DNA"/>
</dbReference>
<protein>
    <recommendedName>
        <fullName evidence="9">Major Facilitator Superfamily transporter</fullName>
    </recommendedName>
</protein>
<dbReference type="RefSeq" id="WP_016328902.1">
    <property type="nucleotide sequence ID" value="NC_019386.1"/>
</dbReference>
<dbReference type="PATRIC" id="fig|751945.3.peg.634"/>
<feature type="transmembrane region" description="Helical" evidence="6">
    <location>
        <begin position="334"/>
        <end position="351"/>
    </location>
</feature>
<evidence type="ECO:0000256" key="3">
    <source>
        <dbReference type="ARBA" id="ARBA00022692"/>
    </source>
</evidence>
<dbReference type="InterPro" id="IPR011701">
    <property type="entry name" value="MFS"/>
</dbReference>
<keyword evidence="4 6" id="KW-1133">Transmembrane helix</keyword>
<dbReference type="eggNOG" id="COG0477">
    <property type="taxonomic scope" value="Bacteria"/>
</dbReference>
<proteinExistence type="predicted"/>
<dbReference type="GO" id="GO:0005886">
    <property type="term" value="C:plasma membrane"/>
    <property type="evidence" value="ECO:0007669"/>
    <property type="project" value="UniProtKB-SubCell"/>
</dbReference>
<evidence type="ECO:0000256" key="4">
    <source>
        <dbReference type="ARBA" id="ARBA00022989"/>
    </source>
</evidence>